<dbReference type="Gene3D" id="1.10.3720.10">
    <property type="entry name" value="MetI-like"/>
    <property type="match status" value="1"/>
</dbReference>
<accession>A0ABZ1BLC1</accession>
<evidence type="ECO:0000256" key="7">
    <source>
        <dbReference type="RuleBase" id="RU363032"/>
    </source>
</evidence>
<dbReference type="InterPro" id="IPR025966">
    <property type="entry name" value="OppC_N"/>
</dbReference>
<dbReference type="PROSITE" id="PS50928">
    <property type="entry name" value="ABC_TM1"/>
    <property type="match status" value="1"/>
</dbReference>
<reference evidence="10" key="1">
    <citation type="submission" date="2023-12" db="EMBL/GenBank/DDBJ databases">
        <title>Novel isolates from deep terrestrial aquifers shed light on the physiology and ecology of the class Limnochordia.</title>
        <authorList>
            <person name="Karnachuk O.V."/>
            <person name="Lukina A.P."/>
            <person name="Avakyan M.R."/>
            <person name="Kadnikov V."/>
            <person name="Begmatov S."/>
            <person name="Beletsky A.V."/>
            <person name="Mardanov A.V."/>
            <person name="Ravin N.V."/>
        </authorList>
    </citation>
    <scope>NUCLEOTIDE SEQUENCE [LARGE SCALE GENOMIC DNA]</scope>
    <source>
        <strain evidence="10">LN</strain>
    </source>
</reference>
<feature type="transmembrane region" description="Helical" evidence="7">
    <location>
        <begin position="83"/>
        <end position="107"/>
    </location>
</feature>
<protein>
    <submittedName>
        <fullName evidence="9">ABC transporter permease</fullName>
    </submittedName>
</protein>
<keyword evidence="10" id="KW-1185">Reference proteome</keyword>
<evidence type="ECO:0000259" key="8">
    <source>
        <dbReference type="PROSITE" id="PS50928"/>
    </source>
</evidence>
<dbReference type="InterPro" id="IPR035906">
    <property type="entry name" value="MetI-like_sf"/>
</dbReference>
<feature type="transmembrane region" description="Helical" evidence="7">
    <location>
        <begin position="252"/>
        <end position="275"/>
    </location>
</feature>
<comment type="subcellular location">
    <subcellularLocation>
        <location evidence="1 7">Cell membrane</location>
        <topology evidence="1 7">Multi-pass membrane protein</topology>
    </subcellularLocation>
</comment>
<sequence length="292" mass="31784">MDSLRRLLRNPLATAGLVILIFFALVAVFAPYLAPPRNPAEPYRIPRSGFAVEPRPPSERFRFGTTEGQYDVFYGVVWGTRTAFGVALGVVGAAMTIGLVVGTLAGYYGGRFDELLMRVADVVSAIPFLVAAVVMVAILGKGLGNVALALILFSWPPYARLIRGSVLQVKSMEFVEAARAIGMSPVRIVLRHILPNAIYPVLVQASLEIGSVVVVFASLSFLGLGAEPGFADWGQLTAFARPWILGKPGQPFAYWHTIFFPGMAILLFVLGWNLLGDGLRDVMDPRLRDHRK</sequence>
<evidence type="ECO:0000256" key="5">
    <source>
        <dbReference type="ARBA" id="ARBA00022989"/>
    </source>
</evidence>
<evidence type="ECO:0000256" key="4">
    <source>
        <dbReference type="ARBA" id="ARBA00022692"/>
    </source>
</evidence>
<dbReference type="Pfam" id="PF00528">
    <property type="entry name" value="BPD_transp_1"/>
    <property type="match status" value="1"/>
</dbReference>
<evidence type="ECO:0000313" key="9">
    <source>
        <dbReference type="EMBL" id="WRP13592.1"/>
    </source>
</evidence>
<dbReference type="EMBL" id="CP141614">
    <property type="protein sequence ID" value="WRP13592.1"/>
    <property type="molecule type" value="Genomic_DNA"/>
</dbReference>
<keyword evidence="4 7" id="KW-0812">Transmembrane</keyword>
<feature type="transmembrane region" description="Helical" evidence="7">
    <location>
        <begin position="146"/>
        <end position="162"/>
    </location>
</feature>
<organism evidence="9 10">
    <name type="scientific">Geochorda subterranea</name>
    <dbReference type="NCBI Taxonomy" id="3109564"/>
    <lineage>
        <taxon>Bacteria</taxon>
        <taxon>Bacillati</taxon>
        <taxon>Bacillota</taxon>
        <taxon>Limnochordia</taxon>
        <taxon>Limnochordales</taxon>
        <taxon>Geochordaceae</taxon>
        <taxon>Geochorda</taxon>
    </lineage>
</organism>
<feature type="transmembrane region" description="Helical" evidence="7">
    <location>
        <begin position="197"/>
        <end position="224"/>
    </location>
</feature>
<dbReference type="SUPFAM" id="SSF161098">
    <property type="entry name" value="MetI-like"/>
    <property type="match status" value="1"/>
</dbReference>
<dbReference type="PANTHER" id="PTHR43386:SF1">
    <property type="entry name" value="D,D-DIPEPTIDE TRANSPORT SYSTEM PERMEASE PROTEIN DDPC-RELATED"/>
    <property type="match status" value="1"/>
</dbReference>
<keyword evidence="3" id="KW-1003">Cell membrane</keyword>
<dbReference type="CDD" id="cd06261">
    <property type="entry name" value="TM_PBP2"/>
    <property type="match status" value="1"/>
</dbReference>
<dbReference type="InterPro" id="IPR050366">
    <property type="entry name" value="BP-dependent_transpt_permease"/>
</dbReference>
<comment type="similarity">
    <text evidence="7">Belongs to the binding-protein-dependent transport system permease family.</text>
</comment>
<dbReference type="Pfam" id="PF12911">
    <property type="entry name" value="OppC_N"/>
    <property type="match status" value="1"/>
</dbReference>
<name>A0ABZ1BLC1_9FIRM</name>
<dbReference type="PANTHER" id="PTHR43386">
    <property type="entry name" value="OLIGOPEPTIDE TRANSPORT SYSTEM PERMEASE PROTEIN APPC"/>
    <property type="match status" value="1"/>
</dbReference>
<dbReference type="RefSeq" id="WP_324667837.1">
    <property type="nucleotide sequence ID" value="NZ_CP141614.1"/>
</dbReference>
<evidence type="ECO:0000256" key="2">
    <source>
        <dbReference type="ARBA" id="ARBA00022448"/>
    </source>
</evidence>
<gene>
    <name evidence="9" type="ORF">VLY81_09020</name>
</gene>
<evidence type="ECO:0000256" key="1">
    <source>
        <dbReference type="ARBA" id="ARBA00004651"/>
    </source>
</evidence>
<keyword evidence="2 7" id="KW-0813">Transport</keyword>
<feature type="transmembrane region" description="Helical" evidence="7">
    <location>
        <begin position="119"/>
        <end position="140"/>
    </location>
</feature>
<dbReference type="InterPro" id="IPR000515">
    <property type="entry name" value="MetI-like"/>
</dbReference>
<feature type="transmembrane region" description="Helical" evidence="7">
    <location>
        <begin position="12"/>
        <end position="34"/>
    </location>
</feature>
<dbReference type="Proteomes" id="UP001333102">
    <property type="component" value="Chromosome"/>
</dbReference>
<evidence type="ECO:0000313" key="10">
    <source>
        <dbReference type="Proteomes" id="UP001333102"/>
    </source>
</evidence>
<proteinExistence type="inferred from homology"/>
<evidence type="ECO:0000256" key="6">
    <source>
        <dbReference type="ARBA" id="ARBA00023136"/>
    </source>
</evidence>
<evidence type="ECO:0000256" key="3">
    <source>
        <dbReference type="ARBA" id="ARBA00022475"/>
    </source>
</evidence>
<feature type="domain" description="ABC transmembrane type-1" evidence="8">
    <location>
        <begin position="84"/>
        <end position="276"/>
    </location>
</feature>
<keyword evidence="5 7" id="KW-1133">Transmembrane helix</keyword>
<keyword evidence="6 7" id="KW-0472">Membrane</keyword>